<evidence type="ECO:0000313" key="3">
    <source>
        <dbReference type="EMBL" id="MCB5445985.1"/>
    </source>
</evidence>
<dbReference type="RefSeq" id="WP_226924131.1">
    <property type="nucleotide sequence ID" value="NZ_BAABXU010000001.1"/>
</dbReference>
<evidence type="ECO:0000313" key="4">
    <source>
        <dbReference type="Proteomes" id="UP001299409"/>
    </source>
</evidence>
<keyword evidence="4" id="KW-1185">Reference proteome</keyword>
<gene>
    <name evidence="3" type="ORF">LIP50_07220</name>
</gene>
<protein>
    <recommendedName>
        <fullName evidence="5">Capsular polysaccharide type 8 biosynthesis protein cap8A</fullName>
    </recommendedName>
</protein>
<reference evidence="3 4" key="1">
    <citation type="submission" date="2021-10" db="EMBL/GenBank/DDBJ databases">
        <title>Collection of gut derived symbiotic bacterial strains cultured from healthy donors.</title>
        <authorList>
            <person name="Lin H."/>
            <person name="Littmann E."/>
            <person name="Claire K."/>
            <person name="Pamer E."/>
        </authorList>
    </citation>
    <scope>NUCLEOTIDE SEQUENCE [LARGE SCALE GENOMIC DNA]</scope>
    <source>
        <strain evidence="3 4">MSK.17.68</strain>
    </source>
</reference>
<proteinExistence type="predicted"/>
<dbReference type="PANTHER" id="PTHR32309:SF13">
    <property type="entry name" value="FERRIC ENTEROBACTIN TRANSPORT PROTEIN FEPE"/>
    <property type="match status" value="1"/>
</dbReference>
<dbReference type="PANTHER" id="PTHR32309">
    <property type="entry name" value="TYROSINE-PROTEIN KINASE"/>
    <property type="match status" value="1"/>
</dbReference>
<feature type="transmembrane region" description="Helical" evidence="2">
    <location>
        <begin position="20"/>
        <end position="37"/>
    </location>
</feature>
<keyword evidence="2" id="KW-1133">Transmembrane helix</keyword>
<organism evidence="3 4">
    <name type="scientific">Intestinibacter bartlettii</name>
    <dbReference type="NCBI Taxonomy" id="261299"/>
    <lineage>
        <taxon>Bacteria</taxon>
        <taxon>Bacillati</taxon>
        <taxon>Bacillota</taxon>
        <taxon>Clostridia</taxon>
        <taxon>Peptostreptococcales</taxon>
        <taxon>Peptostreptococcaceae</taxon>
        <taxon>Intestinibacter</taxon>
    </lineage>
</organism>
<keyword evidence="2" id="KW-0812">Transmembrane</keyword>
<dbReference type="Proteomes" id="UP001299409">
    <property type="component" value="Unassembled WGS sequence"/>
</dbReference>
<comment type="caution">
    <text evidence="3">The sequence shown here is derived from an EMBL/GenBank/DDBJ whole genome shotgun (WGS) entry which is preliminary data.</text>
</comment>
<sequence length="264" mass="29227">MGESVNIKEYLDMFRRRKWIIILVMLVCLGFGGYRTYTNYVSYLPTYKATVKIKINSMKEYNEAVEKSKSKKSSKKDSDDSSTGMTEEQRVLNNINSSYSASASMTNQNIASSYVSLVSSENVRKNVAALSKVQSSQILSISAIQDEQTPEFINMTVIAKTADGAHNAAAALPEAYNEELKRVINLDCVESPYPAGPGVLQGRTKDLTLLKSFVAGLVIAIFLVLLVEVLDTKVKTPEDVEKYWGLPLIGTIPFDDGKQQKGRK</sequence>
<evidence type="ECO:0008006" key="5">
    <source>
        <dbReference type="Google" id="ProtNLM"/>
    </source>
</evidence>
<dbReference type="InterPro" id="IPR050445">
    <property type="entry name" value="Bact_polysacc_biosynth/exp"/>
</dbReference>
<feature type="transmembrane region" description="Helical" evidence="2">
    <location>
        <begin position="209"/>
        <end position="227"/>
    </location>
</feature>
<dbReference type="EMBL" id="JAJBMB010000006">
    <property type="protein sequence ID" value="MCB5445985.1"/>
    <property type="molecule type" value="Genomic_DNA"/>
</dbReference>
<evidence type="ECO:0000256" key="1">
    <source>
        <dbReference type="SAM" id="MobiDB-lite"/>
    </source>
</evidence>
<accession>A0ABS8CWY5</accession>
<keyword evidence="2" id="KW-0472">Membrane</keyword>
<feature type="region of interest" description="Disordered" evidence="1">
    <location>
        <begin position="65"/>
        <end position="89"/>
    </location>
</feature>
<name>A0ABS8CWY5_9FIRM</name>
<evidence type="ECO:0000256" key="2">
    <source>
        <dbReference type="SAM" id="Phobius"/>
    </source>
</evidence>